<evidence type="ECO:0000256" key="5">
    <source>
        <dbReference type="ARBA" id="ARBA00023237"/>
    </source>
</evidence>
<evidence type="ECO:0000256" key="1">
    <source>
        <dbReference type="ARBA" id="ARBA00004442"/>
    </source>
</evidence>
<evidence type="ECO:0000256" key="4">
    <source>
        <dbReference type="ARBA" id="ARBA00023136"/>
    </source>
</evidence>
<protein>
    <submittedName>
        <fullName evidence="9">Membrane protein</fullName>
    </submittedName>
</protein>
<feature type="signal peptide" evidence="6">
    <location>
        <begin position="1"/>
        <end position="19"/>
    </location>
</feature>
<proteinExistence type="inferred from homology"/>
<evidence type="ECO:0000259" key="8">
    <source>
        <dbReference type="Pfam" id="PF14322"/>
    </source>
</evidence>
<keyword evidence="9" id="KW-0614">Plasmid</keyword>
<geneLocation type="plasmid" evidence="9 10">
    <name>pPP5</name>
</geneLocation>
<keyword evidence="5" id="KW-0998">Cell outer membrane</keyword>
<accession>A0ABN6LFY7</accession>
<comment type="subcellular location">
    <subcellularLocation>
        <location evidence="1">Cell outer membrane</location>
    </subcellularLocation>
</comment>
<name>A0ABN6LFY7_9BACT</name>
<dbReference type="Pfam" id="PF07980">
    <property type="entry name" value="SusD_RagB"/>
    <property type="match status" value="1"/>
</dbReference>
<evidence type="ECO:0000313" key="10">
    <source>
        <dbReference type="Proteomes" id="UP001354989"/>
    </source>
</evidence>
<gene>
    <name evidence="9" type="ORF">PEPS_42970</name>
</gene>
<evidence type="ECO:0000313" key="9">
    <source>
        <dbReference type="EMBL" id="BDD02017.1"/>
    </source>
</evidence>
<keyword evidence="4" id="KW-0472">Membrane</keyword>
<evidence type="ECO:0000256" key="3">
    <source>
        <dbReference type="ARBA" id="ARBA00022729"/>
    </source>
</evidence>
<dbReference type="InterPro" id="IPR011990">
    <property type="entry name" value="TPR-like_helical_dom_sf"/>
</dbReference>
<dbReference type="EMBL" id="AP025297">
    <property type="protein sequence ID" value="BDD02017.1"/>
    <property type="molecule type" value="Genomic_DNA"/>
</dbReference>
<dbReference type="Proteomes" id="UP001354989">
    <property type="component" value="Plasmid pPP5"/>
</dbReference>
<dbReference type="InterPro" id="IPR033985">
    <property type="entry name" value="SusD-like_N"/>
</dbReference>
<feature type="chain" id="PRO_5046412631" evidence="6">
    <location>
        <begin position="20"/>
        <end position="597"/>
    </location>
</feature>
<dbReference type="SUPFAM" id="SSF48452">
    <property type="entry name" value="TPR-like"/>
    <property type="match status" value="1"/>
</dbReference>
<dbReference type="Pfam" id="PF14322">
    <property type="entry name" value="SusD-like_3"/>
    <property type="match status" value="1"/>
</dbReference>
<evidence type="ECO:0000259" key="7">
    <source>
        <dbReference type="Pfam" id="PF07980"/>
    </source>
</evidence>
<evidence type="ECO:0000256" key="2">
    <source>
        <dbReference type="ARBA" id="ARBA00006275"/>
    </source>
</evidence>
<reference evidence="9 10" key="1">
    <citation type="submission" date="2021-12" db="EMBL/GenBank/DDBJ databases">
        <title>Genome sequencing of bacteria with rrn-lacking chromosome and rrn-plasmid.</title>
        <authorList>
            <person name="Anda M."/>
            <person name="Iwasaki W."/>
        </authorList>
    </citation>
    <scope>NUCLEOTIDE SEQUENCE [LARGE SCALE GENOMIC DNA]</scope>
    <source>
        <strain evidence="9 10">NBRC 101262</strain>
        <plasmid evidence="9 10">pPP5</plasmid>
    </source>
</reference>
<evidence type="ECO:0000256" key="6">
    <source>
        <dbReference type="SAM" id="SignalP"/>
    </source>
</evidence>
<feature type="domain" description="SusD-like N-terminal" evidence="8">
    <location>
        <begin position="20"/>
        <end position="214"/>
    </location>
</feature>
<comment type="similarity">
    <text evidence="2">Belongs to the SusD family.</text>
</comment>
<keyword evidence="10" id="KW-1185">Reference proteome</keyword>
<keyword evidence="3 6" id="KW-0732">Signal</keyword>
<sequence>MRNFLIFLLSLSVMMTSCSDFLDREQANSMSPEDVFSSPDAIEAYFISLYKDLPIESFNFCQGNMTNFPGHGNRYMANWTQEAVWSTTYGGGEFNNNWNLCYTNIRRITEMIKILESGALPDKLQSSYDALMGEALFLRAYNYFTLVKMFGGVPLITELLDPTSPIEELLVPRDKELAVWNLIAEDLEFAAEHMPEESIYGRANKYVAAALMSRSMIFAASVAQHGQVQLDGVVGLPINEAERFYNLSIKGSEMVINSGKYDLMTGPDPAQAFYDLFVNPDNQESIFVKGYDFPATRRTHSHDLMILPAPINAPLNYGGRLAPTLQMVEAFGYTDGSSGELKIYDDNGDPIVYEQPEDIYNGKDPRMFASFITTNSMAKGTKIVIQDGVAYRENGALRMLVGSDPNLYFDMDKKEFVDSKTDILGTGNALDRRNLSGVFARKYMDPERPAALCTDWRSQTHWIDIRFAEVLMNHAEANFQLGNNDKALTSINRVRARANMPAHTSLNFDKIKNEWLVEFVYENKYFWNLRRWRSLVPDLNTFQAQRLRYFYDIDNDGYVYNVENRDGMKNYQDRHYYNTIPGDQIQVNPLLVQNPGY</sequence>
<organism evidence="9 10">
    <name type="scientific">Persicobacter psychrovividus</name>
    <dbReference type="NCBI Taxonomy" id="387638"/>
    <lineage>
        <taxon>Bacteria</taxon>
        <taxon>Pseudomonadati</taxon>
        <taxon>Bacteroidota</taxon>
        <taxon>Cytophagia</taxon>
        <taxon>Cytophagales</taxon>
        <taxon>Persicobacteraceae</taxon>
        <taxon>Persicobacter</taxon>
    </lineage>
</organism>
<dbReference type="RefSeq" id="WP_338399199.1">
    <property type="nucleotide sequence ID" value="NZ_AP025297.1"/>
</dbReference>
<feature type="domain" description="RagB/SusD" evidence="7">
    <location>
        <begin position="283"/>
        <end position="597"/>
    </location>
</feature>
<dbReference type="PROSITE" id="PS51257">
    <property type="entry name" value="PROKAR_LIPOPROTEIN"/>
    <property type="match status" value="1"/>
</dbReference>
<dbReference type="Gene3D" id="1.25.40.390">
    <property type="match status" value="1"/>
</dbReference>
<dbReference type="InterPro" id="IPR012944">
    <property type="entry name" value="SusD_RagB_dom"/>
</dbReference>